<feature type="signal peptide" evidence="2">
    <location>
        <begin position="1"/>
        <end position="34"/>
    </location>
</feature>
<proteinExistence type="predicted"/>
<dbReference type="AlphaFoldDB" id="A0A919MSR3"/>
<dbReference type="EMBL" id="BOMV01000007">
    <property type="protein sequence ID" value="GIE93474.1"/>
    <property type="molecule type" value="Genomic_DNA"/>
</dbReference>
<dbReference type="RefSeq" id="WP_203779681.1">
    <property type="nucleotide sequence ID" value="NZ_BOMV01000007.1"/>
</dbReference>
<evidence type="ECO:0000256" key="2">
    <source>
        <dbReference type="SAM" id="SignalP"/>
    </source>
</evidence>
<reference evidence="3" key="1">
    <citation type="submission" date="2021-01" db="EMBL/GenBank/DDBJ databases">
        <title>Whole genome shotgun sequence of Actinoplanes rishiriensis NBRC 108556.</title>
        <authorList>
            <person name="Komaki H."/>
            <person name="Tamura T."/>
        </authorList>
    </citation>
    <scope>NUCLEOTIDE SEQUENCE</scope>
    <source>
        <strain evidence="3">NBRC 108556</strain>
    </source>
</reference>
<feature type="region of interest" description="Disordered" evidence="1">
    <location>
        <begin position="96"/>
        <end position="159"/>
    </location>
</feature>
<evidence type="ECO:0000313" key="4">
    <source>
        <dbReference type="Proteomes" id="UP000636960"/>
    </source>
</evidence>
<organism evidence="3 4">
    <name type="scientific">Paractinoplanes rishiriensis</name>
    <dbReference type="NCBI Taxonomy" id="1050105"/>
    <lineage>
        <taxon>Bacteria</taxon>
        <taxon>Bacillati</taxon>
        <taxon>Actinomycetota</taxon>
        <taxon>Actinomycetes</taxon>
        <taxon>Micromonosporales</taxon>
        <taxon>Micromonosporaceae</taxon>
        <taxon>Paractinoplanes</taxon>
    </lineage>
</organism>
<protein>
    <submittedName>
        <fullName evidence="3">Uncharacterized protein</fullName>
    </submittedName>
</protein>
<sequence length="331" mass="33138">MFKRGSGTFRSAVSLPVSLAVALGVGLAAGSVDVAPSAAAAAPAVGADRSGITPEQLKAALLAAADLPAGYKAEREPVIVDGGRVPVNGLGISPAETGCDLTIGPAQPTAATRPPATEPPPTEPPATEPPATEPPPTEPPATEPPPTKPPATESLTRPSAARELAWARTAATDLARAKTAVTDLAWELARAKAATDPGHPAYVASVSFSKSEAGPVLAEMLMTGAPKANRGFVAAFAEQARRCPRISLGFSGVDERIVMTQAPLSMPSVGHASAAIAYSVTLPGEAPAHGTMVAFAKGRVAGTVTAVGAEKEFFAIVRAAARKAGGAAQGS</sequence>
<name>A0A919MSR3_9ACTN</name>
<feature type="compositionally biased region" description="Pro residues" evidence="1">
    <location>
        <begin position="116"/>
        <end position="149"/>
    </location>
</feature>
<dbReference type="Proteomes" id="UP000636960">
    <property type="component" value="Unassembled WGS sequence"/>
</dbReference>
<feature type="compositionally biased region" description="Low complexity" evidence="1">
    <location>
        <begin position="105"/>
        <end position="115"/>
    </location>
</feature>
<keyword evidence="4" id="KW-1185">Reference proteome</keyword>
<evidence type="ECO:0000256" key="1">
    <source>
        <dbReference type="SAM" id="MobiDB-lite"/>
    </source>
</evidence>
<feature type="chain" id="PRO_5039325052" evidence="2">
    <location>
        <begin position="35"/>
        <end position="331"/>
    </location>
</feature>
<accession>A0A919MSR3</accession>
<gene>
    <name evidence="3" type="ORF">Ari01nite_09390</name>
</gene>
<keyword evidence="2" id="KW-0732">Signal</keyword>
<evidence type="ECO:0000313" key="3">
    <source>
        <dbReference type="EMBL" id="GIE93474.1"/>
    </source>
</evidence>
<comment type="caution">
    <text evidence="3">The sequence shown here is derived from an EMBL/GenBank/DDBJ whole genome shotgun (WGS) entry which is preliminary data.</text>
</comment>